<dbReference type="Pfam" id="PF02515">
    <property type="entry name" value="CoA_transf_3"/>
    <property type="match status" value="1"/>
</dbReference>
<dbReference type="PANTHER" id="PTHR48228">
    <property type="entry name" value="SUCCINYL-COA--D-CITRAMALATE COA-TRANSFERASE"/>
    <property type="match status" value="1"/>
</dbReference>
<proteinExistence type="predicted"/>
<dbReference type="Gene3D" id="3.40.50.10540">
    <property type="entry name" value="Crotonobetainyl-coa:carnitine coa-transferase, domain 1"/>
    <property type="match status" value="1"/>
</dbReference>
<name>A0ABW1AH24_9ACTN</name>
<dbReference type="Proteomes" id="UP001596074">
    <property type="component" value="Unassembled WGS sequence"/>
</dbReference>
<evidence type="ECO:0000313" key="3">
    <source>
        <dbReference type="Proteomes" id="UP001596074"/>
    </source>
</evidence>
<feature type="region of interest" description="Disordered" evidence="1">
    <location>
        <begin position="349"/>
        <end position="371"/>
    </location>
</feature>
<gene>
    <name evidence="2" type="ORF">ACFPZN_50475</name>
</gene>
<evidence type="ECO:0000256" key="1">
    <source>
        <dbReference type="SAM" id="MobiDB-lite"/>
    </source>
</evidence>
<dbReference type="InterPro" id="IPR023606">
    <property type="entry name" value="CoA-Trfase_III_dom_1_sf"/>
</dbReference>
<keyword evidence="2" id="KW-0808">Transferase</keyword>
<sequence>MAGPLSGLRVVELQSRGPGPFGAMVLADLGADVVRVVRPEDVAPAAGAPAAGESGTERMIRGRRRIDLVTRGRRSVAVDLKHAGGLAAVLRLAGKADVLVEGFRPGVAERLGVGPDVCLERNPRLVYARITGWGQDGPYARTPGHDINYVALAGALDPLRRGDGPPAPPLNLLGDYGGGGMLLVVGVLSALFERSRSGRGQVVDTAMVDGVALLTTLFHGMRAEGLWSDEPGTNVLDLGAPFYNVYETADGRHVTVGCGEPQFYAELLDRLGLGDELLHRQADPAAWPEDRARLAAVFRSRRFEEWCELLEGTDTCFAPVLTLAEAPSHPHNVERGTFVEIDGVVQPSAAPRFGRTPAAPATPPAEAGGHTSEVLRDWGFGADEVGALLDAGAVVQAGRPSGPDQR</sequence>
<dbReference type="RefSeq" id="WP_378291405.1">
    <property type="nucleotide sequence ID" value="NZ_JBHSON010000128.1"/>
</dbReference>
<dbReference type="Gene3D" id="3.30.1540.10">
    <property type="entry name" value="formyl-coa transferase, domain 3"/>
    <property type="match status" value="1"/>
</dbReference>
<dbReference type="InterPro" id="IPR003673">
    <property type="entry name" value="CoA-Trfase_fam_III"/>
</dbReference>
<dbReference type="InterPro" id="IPR050509">
    <property type="entry name" value="CoA-transferase_III"/>
</dbReference>
<feature type="compositionally biased region" description="Low complexity" evidence="1">
    <location>
        <begin position="349"/>
        <end position="368"/>
    </location>
</feature>
<comment type="caution">
    <text evidence="2">The sequence shown here is derived from an EMBL/GenBank/DDBJ whole genome shotgun (WGS) entry which is preliminary data.</text>
</comment>
<dbReference type="InterPro" id="IPR044855">
    <property type="entry name" value="CoA-Trfase_III_dom3_sf"/>
</dbReference>
<evidence type="ECO:0000313" key="2">
    <source>
        <dbReference type="EMBL" id="MFC5753896.1"/>
    </source>
</evidence>
<dbReference type="PANTHER" id="PTHR48228:SF5">
    <property type="entry name" value="ALPHA-METHYLACYL-COA RACEMASE"/>
    <property type="match status" value="1"/>
</dbReference>
<organism evidence="2 3">
    <name type="scientific">Actinomadura rugatobispora</name>
    <dbReference type="NCBI Taxonomy" id="1994"/>
    <lineage>
        <taxon>Bacteria</taxon>
        <taxon>Bacillati</taxon>
        <taxon>Actinomycetota</taxon>
        <taxon>Actinomycetes</taxon>
        <taxon>Streptosporangiales</taxon>
        <taxon>Thermomonosporaceae</taxon>
        <taxon>Actinomadura</taxon>
    </lineage>
</organism>
<reference evidence="3" key="1">
    <citation type="journal article" date="2019" name="Int. J. Syst. Evol. Microbiol.">
        <title>The Global Catalogue of Microorganisms (GCM) 10K type strain sequencing project: providing services to taxonomists for standard genome sequencing and annotation.</title>
        <authorList>
            <consortium name="The Broad Institute Genomics Platform"/>
            <consortium name="The Broad Institute Genome Sequencing Center for Infectious Disease"/>
            <person name="Wu L."/>
            <person name="Ma J."/>
        </authorList>
    </citation>
    <scope>NUCLEOTIDE SEQUENCE [LARGE SCALE GENOMIC DNA]</scope>
    <source>
        <strain evidence="3">KCTC 42087</strain>
    </source>
</reference>
<keyword evidence="3" id="KW-1185">Reference proteome</keyword>
<dbReference type="SUPFAM" id="SSF89796">
    <property type="entry name" value="CoA-transferase family III (CaiB/BaiF)"/>
    <property type="match status" value="1"/>
</dbReference>
<protein>
    <submittedName>
        <fullName evidence="2">CaiB/BaiF CoA transferase family protein</fullName>
    </submittedName>
</protein>
<dbReference type="EMBL" id="JBHSON010000128">
    <property type="protein sequence ID" value="MFC5753896.1"/>
    <property type="molecule type" value="Genomic_DNA"/>
</dbReference>
<dbReference type="GO" id="GO:0016740">
    <property type="term" value="F:transferase activity"/>
    <property type="evidence" value="ECO:0007669"/>
    <property type="project" value="UniProtKB-KW"/>
</dbReference>
<accession>A0ABW1AH24</accession>